<evidence type="ECO:0000313" key="7">
    <source>
        <dbReference type="Proteomes" id="UP001515480"/>
    </source>
</evidence>
<evidence type="ECO:0000256" key="2">
    <source>
        <dbReference type="ARBA" id="ARBA00022857"/>
    </source>
</evidence>
<keyword evidence="4" id="KW-0732">Signal</keyword>
<dbReference type="Pfam" id="PF00248">
    <property type="entry name" value="Aldo_ket_red"/>
    <property type="match status" value="1"/>
</dbReference>
<evidence type="ECO:0000259" key="5">
    <source>
        <dbReference type="Pfam" id="PF00248"/>
    </source>
</evidence>
<evidence type="ECO:0000256" key="3">
    <source>
        <dbReference type="ARBA" id="ARBA00023002"/>
    </source>
</evidence>
<dbReference type="Gene3D" id="3.20.20.100">
    <property type="entry name" value="NADP-dependent oxidoreductase domain"/>
    <property type="match status" value="1"/>
</dbReference>
<dbReference type="EMBL" id="JBGBPQ010000017">
    <property type="protein sequence ID" value="KAL1508049.1"/>
    <property type="molecule type" value="Genomic_DNA"/>
</dbReference>
<feature type="chain" id="PRO_5044313820" description="NADP-dependent oxidoreductase domain-containing protein" evidence="4">
    <location>
        <begin position="21"/>
        <end position="323"/>
    </location>
</feature>
<dbReference type="InterPro" id="IPR020471">
    <property type="entry name" value="AKR"/>
</dbReference>
<dbReference type="InterPro" id="IPR023210">
    <property type="entry name" value="NADP_OxRdtase_dom"/>
</dbReference>
<accession>A0AB34IWQ3</accession>
<keyword evidence="7" id="KW-1185">Reference proteome</keyword>
<comment type="similarity">
    <text evidence="1">Belongs to the aldo/keto reductase family.</text>
</comment>
<feature type="signal peptide" evidence="4">
    <location>
        <begin position="1"/>
        <end position="20"/>
    </location>
</feature>
<evidence type="ECO:0000256" key="4">
    <source>
        <dbReference type="SAM" id="SignalP"/>
    </source>
</evidence>
<keyword evidence="2" id="KW-0521">NADP</keyword>
<dbReference type="CDD" id="cd19071">
    <property type="entry name" value="AKR_AKR1-5-like"/>
    <property type="match status" value="1"/>
</dbReference>
<reference evidence="6 7" key="1">
    <citation type="journal article" date="2024" name="Science">
        <title>Giant polyketide synthase enzymes in the biosynthesis of giant marine polyether toxins.</title>
        <authorList>
            <person name="Fallon T.R."/>
            <person name="Shende V.V."/>
            <person name="Wierzbicki I.H."/>
            <person name="Pendleton A.L."/>
            <person name="Watervoot N.F."/>
            <person name="Auber R.P."/>
            <person name="Gonzalez D.J."/>
            <person name="Wisecaver J.H."/>
            <person name="Moore B.S."/>
        </authorList>
    </citation>
    <scope>NUCLEOTIDE SEQUENCE [LARGE SCALE GENOMIC DNA]</scope>
    <source>
        <strain evidence="6 7">12B1</strain>
    </source>
</reference>
<dbReference type="PRINTS" id="PR00069">
    <property type="entry name" value="ALDKETRDTASE"/>
</dbReference>
<dbReference type="InterPro" id="IPR036812">
    <property type="entry name" value="NAD(P)_OxRdtase_dom_sf"/>
</dbReference>
<keyword evidence="3" id="KW-0560">Oxidoreductase</keyword>
<feature type="domain" description="NADP-dependent oxidoreductase" evidence="5">
    <location>
        <begin position="63"/>
        <end position="322"/>
    </location>
</feature>
<protein>
    <recommendedName>
        <fullName evidence="5">NADP-dependent oxidoreductase domain-containing protein</fullName>
    </recommendedName>
</protein>
<dbReference type="PANTHER" id="PTHR43827:SF3">
    <property type="entry name" value="NADP-DEPENDENT OXIDOREDUCTASE DOMAIN-CONTAINING PROTEIN"/>
    <property type="match status" value="1"/>
</dbReference>
<dbReference type="GO" id="GO:0016616">
    <property type="term" value="F:oxidoreductase activity, acting on the CH-OH group of donors, NAD or NADP as acceptor"/>
    <property type="evidence" value="ECO:0007669"/>
    <property type="project" value="UniProtKB-ARBA"/>
</dbReference>
<proteinExistence type="inferred from homology"/>
<organism evidence="6 7">
    <name type="scientific">Prymnesium parvum</name>
    <name type="common">Toxic golden alga</name>
    <dbReference type="NCBI Taxonomy" id="97485"/>
    <lineage>
        <taxon>Eukaryota</taxon>
        <taxon>Haptista</taxon>
        <taxon>Haptophyta</taxon>
        <taxon>Prymnesiophyceae</taxon>
        <taxon>Prymnesiales</taxon>
        <taxon>Prymnesiaceae</taxon>
        <taxon>Prymnesium</taxon>
    </lineage>
</organism>
<sequence length="323" mass="34342">MLHALALASILSLSPPLSRRAVGALVGQAGAALTLGPALAKAPTPSYQEQPGYVLNTGQAFPTASFGLQVYDDATAEKLTSIALEVGYRNFFASVLAGNQRGFARAIKASGVPREDLFICGSVLSNSAQGFSSAKALSARGCAENMAAFGVGGITYLDMIMLDYPGPDDAALRGQWEALEEMQAENLTRSLAVSNYNARQLDVVLAMKGTKPTVNQLPYGVGFSNYYEPQGGAASVLKANRERGVLVQAWSPLRKALSGKRKAVCTEIGEKYGKSAAQVGLRYIADTGACFTTQSKSRAHFEEDLQLFDFQLNQEEIARLAAL</sequence>
<evidence type="ECO:0000313" key="6">
    <source>
        <dbReference type="EMBL" id="KAL1508049.1"/>
    </source>
</evidence>
<dbReference type="SUPFAM" id="SSF51430">
    <property type="entry name" value="NAD(P)-linked oxidoreductase"/>
    <property type="match status" value="1"/>
</dbReference>
<evidence type="ECO:0000256" key="1">
    <source>
        <dbReference type="ARBA" id="ARBA00007905"/>
    </source>
</evidence>
<comment type="caution">
    <text evidence="6">The sequence shown here is derived from an EMBL/GenBank/DDBJ whole genome shotgun (WGS) entry which is preliminary data.</text>
</comment>
<gene>
    <name evidence="6" type="ORF">AB1Y20_007645</name>
</gene>
<dbReference type="AlphaFoldDB" id="A0AB34IWQ3"/>
<name>A0AB34IWQ3_PRYPA</name>
<dbReference type="PANTHER" id="PTHR43827">
    <property type="entry name" value="2,5-DIKETO-D-GLUCONIC ACID REDUCTASE"/>
    <property type="match status" value="1"/>
</dbReference>
<dbReference type="Proteomes" id="UP001515480">
    <property type="component" value="Unassembled WGS sequence"/>
</dbReference>